<dbReference type="InterPro" id="IPR017441">
    <property type="entry name" value="Protein_kinase_ATP_BS"/>
</dbReference>
<dbReference type="GO" id="GO:0035556">
    <property type="term" value="P:intracellular signal transduction"/>
    <property type="evidence" value="ECO:0007669"/>
    <property type="project" value="TreeGrafter"/>
</dbReference>
<feature type="compositionally biased region" description="Low complexity" evidence="12">
    <location>
        <begin position="373"/>
        <end position="385"/>
    </location>
</feature>
<dbReference type="FunFam" id="3.30.200.20:FF:000003">
    <property type="entry name" value="Non-specific serine/threonine protein kinase"/>
    <property type="match status" value="1"/>
</dbReference>
<evidence type="ECO:0000256" key="1">
    <source>
        <dbReference type="ARBA" id="ARBA00004496"/>
    </source>
</evidence>
<evidence type="ECO:0000256" key="5">
    <source>
        <dbReference type="ARBA" id="ARBA00022679"/>
    </source>
</evidence>
<name>A0AAD9KUS4_RIDPI</name>
<keyword evidence="15" id="KW-1185">Reference proteome</keyword>
<reference evidence="14" key="1">
    <citation type="journal article" date="2023" name="Mol. Biol. Evol.">
        <title>Third-Generation Sequencing Reveals the Adaptive Role of the Epigenome in Three Deep-Sea Polychaetes.</title>
        <authorList>
            <person name="Perez M."/>
            <person name="Aroh O."/>
            <person name="Sun Y."/>
            <person name="Lan Y."/>
            <person name="Juniper S.K."/>
            <person name="Young C.R."/>
            <person name="Angers B."/>
            <person name="Qian P.Y."/>
        </authorList>
    </citation>
    <scope>NUCLEOTIDE SEQUENCE</scope>
    <source>
        <strain evidence="14">R07B-5</strain>
    </source>
</reference>
<evidence type="ECO:0000256" key="6">
    <source>
        <dbReference type="ARBA" id="ARBA00022741"/>
    </source>
</evidence>
<keyword evidence="6 11" id="KW-0547">Nucleotide-binding</keyword>
<evidence type="ECO:0000313" key="14">
    <source>
        <dbReference type="EMBL" id="KAK2177749.1"/>
    </source>
</evidence>
<evidence type="ECO:0000256" key="3">
    <source>
        <dbReference type="ARBA" id="ARBA00022490"/>
    </source>
</evidence>
<comment type="catalytic activity">
    <reaction evidence="10">
        <text>L-seryl-[protein] + ATP = O-phospho-L-seryl-[protein] + ADP + H(+)</text>
        <dbReference type="Rhea" id="RHEA:17989"/>
        <dbReference type="Rhea" id="RHEA-COMP:9863"/>
        <dbReference type="Rhea" id="RHEA-COMP:11604"/>
        <dbReference type="ChEBI" id="CHEBI:15378"/>
        <dbReference type="ChEBI" id="CHEBI:29999"/>
        <dbReference type="ChEBI" id="CHEBI:30616"/>
        <dbReference type="ChEBI" id="CHEBI:83421"/>
        <dbReference type="ChEBI" id="CHEBI:456216"/>
        <dbReference type="EC" id="2.7.11.1"/>
    </reaction>
</comment>
<dbReference type="GO" id="GO:0004674">
    <property type="term" value="F:protein serine/threonine kinase activity"/>
    <property type="evidence" value="ECO:0007669"/>
    <property type="project" value="UniProtKB-KW"/>
</dbReference>
<dbReference type="PROSITE" id="PS00107">
    <property type="entry name" value="PROTEIN_KINASE_ATP"/>
    <property type="match status" value="1"/>
</dbReference>
<dbReference type="FunFam" id="1.10.510.10:FF:001222">
    <property type="entry name" value="Serine/threonine-protein kinase ppk25"/>
    <property type="match status" value="1"/>
</dbReference>
<dbReference type="SMART" id="SM00220">
    <property type="entry name" value="S_TKc"/>
    <property type="match status" value="1"/>
</dbReference>
<evidence type="ECO:0000313" key="15">
    <source>
        <dbReference type="Proteomes" id="UP001209878"/>
    </source>
</evidence>
<keyword evidence="3" id="KW-0963">Cytoplasm</keyword>
<evidence type="ECO:0000256" key="8">
    <source>
        <dbReference type="ARBA" id="ARBA00022840"/>
    </source>
</evidence>
<dbReference type="InterPro" id="IPR000719">
    <property type="entry name" value="Prot_kinase_dom"/>
</dbReference>
<feature type="domain" description="Protein kinase" evidence="13">
    <location>
        <begin position="11"/>
        <end position="264"/>
    </location>
</feature>
<proteinExistence type="predicted"/>
<feature type="region of interest" description="Disordered" evidence="12">
    <location>
        <begin position="355"/>
        <end position="391"/>
    </location>
</feature>
<dbReference type="SUPFAM" id="SSF56112">
    <property type="entry name" value="Protein kinase-like (PK-like)"/>
    <property type="match status" value="1"/>
</dbReference>
<gene>
    <name evidence="14" type="ORF">NP493_582g03063</name>
</gene>
<evidence type="ECO:0000256" key="12">
    <source>
        <dbReference type="SAM" id="MobiDB-lite"/>
    </source>
</evidence>
<dbReference type="Pfam" id="PF00069">
    <property type="entry name" value="Pkinase"/>
    <property type="match status" value="1"/>
</dbReference>
<comment type="caution">
    <text evidence="14">The sequence shown here is derived from an EMBL/GenBank/DDBJ whole genome shotgun (WGS) entry which is preliminary data.</text>
</comment>
<organism evidence="14 15">
    <name type="scientific">Ridgeia piscesae</name>
    <name type="common">Tubeworm</name>
    <dbReference type="NCBI Taxonomy" id="27915"/>
    <lineage>
        <taxon>Eukaryota</taxon>
        <taxon>Metazoa</taxon>
        <taxon>Spiralia</taxon>
        <taxon>Lophotrochozoa</taxon>
        <taxon>Annelida</taxon>
        <taxon>Polychaeta</taxon>
        <taxon>Sedentaria</taxon>
        <taxon>Canalipalpata</taxon>
        <taxon>Sabellida</taxon>
        <taxon>Siboglinidae</taxon>
        <taxon>Ridgeia</taxon>
    </lineage>
</organism>
<evidence type="ECO:0000256" key="2">
    <source>
        <dbReference type="ARBA" id="ARBA00012513"/>
    </source>
</evidence>
<keyword evidence="4" id="KW-0723">Serine/threonine-protein kinase</keyword>
<dbReference type="InterPro" id="IPR011009">
    <property type="entry name" value="Kinase-like_dom_sf"/>
</dbReference>
<dbReference type="PANTHER" id="PTHR24346">
    <property type="entry name" value="MAP/MICROTUBULE AFFINITY-REGULATING KINASE"/>
    <property type="match status" value="1"/>
</dbReference>
<keyword evidence="5" id="KW-0808">Transferase</keyword>
<dbReference type="Proteomes" id="UP001209878">
    <property type="component" value="Unassembled WGS sequence"/>
</dbReference>
<evidence type="ECO:0000256" key="10">
    <source>
        <dbReference type="ARBA" id="ARBA00048679"/>
    </source>
</evidence>
<feature type="binding site" evidence="11">
    <location>
        <position position="44"/>
    </location>
    <ligand>
        <name>ATP</name>
        <dbReference type="ChEBI" id="CHEBI:30616"/>
    </ligand>
</feature>
<dbReference type="GO" id="GO:0005524">
    <property type="term" value="F:ATP binding"/>
    <property type="evidence" value="ECO:0007669"/>
    <property type="project" value="UniProtKB-UniRule"/>
</dbReference>
<dbReference type="PROSITE" id="PS50011">
    <property type="entry name" value="PROTEIN_KINASE_DOM"/>
    <property type="match status" value="1"/>
</dbReference>
<evidence type="ECO:0000256" key="9">
    <source>
        <dbReference type="ARBA" id="ARBA00047899"/>
    </source>
</evidence>
<keyword evidence="8 11" id="KW-0067">ATP-binding</keyword>
<protein>
    <recommendedName>
        <fullName evidence="2">non-specific serine/threonine protein kinase</fullName>
        <ecNumber evidence="2">2.7.11.1</ecNumber>
    </recommendedName>
</protein>
<sequence length="564" mass="63087">MDTRRRRVGNYALGGVLGEGSFAKVLLGTHILTGEEVAVKMVRKKDVNKKEYLRKHMRREAAMLQRLHHPNIIQLYEVLETDSSYYMVVELVEGNFADYLADRGRLTEPEARRFMRQLVHTVDHMHKIGVVHRDLKVQNLLLSADGDIKLIDFGLSHAWDGDHLLSTQCGTPAYAAPEIYSKRKYGPAVDIWSVGVIFYKMVMGCRPFHVESPTNLAKLHSAIMRGCTIPNDVSLNCADLIGRLLQPSETERITMDQLIRHPWMEDDLGPLRWQVAVVLTPETVNRDAAAYVADKYRLSAADVSAAVKGRQVSAITATYHLLDKKLRRYRGVLHSPGVYAWTRDCSATPQVVTDDKNTETVSENNSHLFPAISSSASSPRSGTESQKPTDLLRPLPMAKQNLNVSHSCGTRDYKDCLSQLKQTRTEHTQGKDTPVGEEANAVRATHSAGSQEIRAQGKSVTFSFNTDKLAKANLTPRELHILTDRFAVVHSAGRRCNDWVYSSADHPICIEGIPRLRSFARPRTPPPAPPNSAAGERRPPADYRYDIEAISRSFGYLDGSNTFH</sequence>
<dbReference type="EC" id="2.7.11.1" evidence="2"/>
<comment type="subcellular location">
    <subcellularLocation>
        <location evidence="1">Cytoplasm</location>
    </subcellularLocation>
</comment>
<evidence type="ECO:0000256" key="4">
    <source>
        <dbReference type="ARBA" id="ARBA00022527"/>
    </source>
</evidence>
<dbReference type="EMBL" id="JAODUO010000582">
    <property type="protein sequence ID" value="KAK2177749.1"/>
    <property type="molecule type" value="Genomic_DNA"/>
</dbReference>
<dbReference type="InterPro" id="IPR008271">
    <property type="entry name" value="Ser/Thr_kinase_AS"/>
</dbReference>
<dbReference type="Gene3D" id="1.10.510.10">
    <property type="entry name" value="Transferase(Phosphotransferase) domain 1"/>
    <property type="match status" value="1"/>
</dbReference>
<evidence type="ECO:0000259" key="13">
    <source>
        <dbReference type="PROSITE" id="PS50011"/>
    </source>
</evidence>
<dbReference type="PROSITE" id="PS00108">
    <property type="entry name" value="PROTEIN_KINASE_ST"/>
    <property type="match status" value="1"/>
</dbReference>
<evidence type="ECO:0000256" key="11">
    <source>
        <dbReference type="PROSITE-ProRule" id="PRU10141"/>
    </source>
</evidence>
<dbReference type="AlphaFoldDB" id="A0AAD9KUS4"/>
<dbReference type="GO" id="GO:0005737">
    <property type="term" value="C:cytoplasm"/>
    <property type="evidence" value="ECO:0007669"/>
    <property type="project" value="UniProtKB-SubCell"/>
</dbReference>
<accession>A0AAD9KUS4</accession>
<keyword evidence="7" id="KW-0418">Kinase</keyword>
<dbReference type="PANTHER" id="PTHR24346:SF79">
    <property type="entry name" value="PROTEIN KINASE DOMAIN-CONTAINING PROTEIN"/>
    <property type="match status" value="1"/>
</dbReference>
<dbReference type="CDD" id="cd14003">
    <property type="entry name" value="STKc_AMPK-like"/>
    <property type="match status" value="1"/>
</dbReference>
<feature type="region of interest" description="Disordered" evidence="12">
    <location>
        <begin position="518"/>
        <end position="540"/>
    </location>
</feature>
<comment type="catalytic activity">
    <reaction evidence="9">
        <text>L-threonyl-[protein] + ATP = O-phospho-L-threonyl-[protein] + ADP + H(+)</text>
        <dbReference type="Rhea" id="RHEA:46608"/>
        <dbReference type="Rhea" id="RHEA-COMP:11060"/>
        <dbReference type="Rhea" id="RHEA-COMP:11605"/>
        <dbReference type="ChEBI" id="CHEBI:15378"/>
        <dbReference type="ChEBI" id="CHEBI:30013"/>
        <dbReference type="ChEBI" id="CHEBI:30616"/>
        <dbReference type="ChEBI" id="CHEBI:61977"/>
        <dbReference type="ChEBI" id="CHEBI:456216"/>
        <dbReference type="EC" id="2.7.11.1"/>
    </reaction>
</comment>
<evidence type="ECO:0000256" key="7">
    <source>
        <dbReference type="ARBA" id="ARBA00022777"/>
    </source>
</evidence>